<keyword evidence="3" id="KW-0227">DNA damage</keyword>
<dbReference type="GO" id="GO:0006508">
    <property type="term" value="P:proteolysis"/>
    <property type="evidence" value="ECO:0007669"/>
    <property type="project" value="UniProtKB-KW"/>
</dbReference>
<dbReference type="GO" id="GO:0106300">
    <property type="term" value="P:protein-DNA covalent cross-linking repair"/>
    <property type="evidence" value="ECO:0007669"/>
    <property type="project" value="InterPro"/>
</dbReference>
<keyword evidence="2 8" id="KW-0645">Protease</keyword>
<evidence type="ECO:0000313" key="10">
    <source>
        <dbReference type="Proteomes" id="UP000234789"/>
    </source>
</evidence>
<gene>
    <name evidence="9" type="ORF">B8V81_0728</name>
</gene>
<accession>A0A2N5NBV9</accession>
<reference evidence="9 10" key="1">
    <citation type="submission" date="2017-05" db="EMBL/GenBank/DDBJ databases">
        <title>Functional genome analysis of Paenibacillus pasadenensis strain R16: insights on endophytic life style and antifungal activity.</title>
        <authorList>
            <person name="Passera A."/>
            <person name="Marcolungo L."/>
            <person name="Casati P."/>
            <person name="Brasca M."/>
            <person name="Quaglino F."/>
            <person name="Delledonne M."/>
        </authorList>
    </citation>
    <scope>NUCLEOTIDE SEQUENCE [LARGE SCALE GENOMIC DNA]</scope>
    <source>
        <strain evidence="9 10">R16</strain>
    </source>
</reference>
<organism evidence="9 10">
    <name type="scientific">Paenibacillus pasadenensis</name>
    <dbReference type="NCBI Taxonomy" id="217090"/>
    <lineage>
        <taxon>Bacteria</taxon>
        <taxon>Bacillati</taxon>
        <taxon>Bacillota</taxon>
        <taxon>Bacilli</taxon>
        <taxon>Bacillales</taxon>
        <taxon>Paenibacillaceae</taxon>
        <taxon>Paenibacillus</taxon>
    </lineage>
</organism>
<dbReference type="GO" id="GO:0016829">
    <property type="term" value="F:lyase activity"/>
    <property type="evidence" value="ECO:0007669"/>
    <property type="project" value="UniProtKB-KW"/>
</dbReference>
<dbReference type="InterPro" id="IPR036590">
    <property type="entry name" value="SRAP-like"/>
</dbReference>
<evidence type="ECO:0000256" key="3">
    <source>
        <dbReference type="ARBA" id="ARBA00022763"/>
    </source>
</evidence>
<keyword evidence="4 8" id="KW-0378">Hydrolase</keyword>
<keyword evidence="7" id="KW-0456">Lyase</keyword>
<dbReference type="AlphaFoldDB" id="A0A2N5NBV9"/>
<protein>
    <recommendedName>
        <fullName evidence="8">Abasic site processing protein</fullName>
        <ecNumber evidence="8">3.4.-.-</ecNumber>
    </recommendedName>
</protein>
<dbReference type="EC" id="3.4.-.-" evidence="8"/>
<evidence type="ECO:0000256" key="2">
    <source>
        <dbReference type="ARBA" id="ARBA00022670"/>
    </source>
</evidence>
<dbReference type="PANTHER" id="PTHR13604">
    <property type="entry name" value="DC12-RELATED"/>
    <property type="match status" value="1"/>
</dbReference>
<sequence>MCIRFSLATDIGELKQQFRIQKHEPLEATRYNIAPTRPIPLVRNDRHGVRILDEGRWGLFPFWARDSVNADASSLEAKPYFKRMLAGGRCVIPCSGMYGWERLEEEGKAARREEGRQRQPRAMHIQVQGRPLFGMAGLYEEWRSPDGRLERAATIVTVPASGSLTQWQERLPVVLDEEGMEEWLHPSIRDFSFLRRHLQPLEPFQLRMYPVSNAVDDERYEAPDCIQEIRWA</sequence>
<evidence type="ECO:0000256" key="8">
    <source>
        <dbReference type="RuleBase" id="RU364100"/>
    </source>
</evidence>
<evidence type="ECO:0000256" key="5">
    <source>
        <dbReference type="ARBA" id="ARBA00023124"/>
    </source>
</evidence>
<comment type="caution">
    <text evidence="9">The sequence shown here is derived from an EMBL/GenBank/DDBJ whole genome shotgun (WGS) entry which is preliminary data.</text>
</comment>
<proteinExistence type="inferred from homology"/>
<dbReference type="OrthoDB" id="9782620at2"/>
<dbReference type="InterPro" id="IPR003738">
    <property type="entry name" value="SRAP"/>
</dbReference>
<evidence type="ECO:0000256" key="7">
    <source>
        <dbReference type="ARBA" id="ARBA00023239"/>
    </source>
</evidence>
<dbReference type="Pfam" id="PF02586">
    <property type="entry name" value="SRAP"/>
    <property type="match status" value="1"/>
</dbReference>
<keyword evidence="5" id="KW-0190">Covalent protein-DNA linkage</keyword>
<dbReference type="GO" id="GO:0003697">
    <property type="term" value="F:single-stranded DNA binding"/>
    <property type="evidence" value="ECO:0007669"/>
    <property type="project" value="InterPro"/>
</dbReference>
<evidence type="ECO:0000256" key="4">
    <source>
        <dbReference type="ARBA" id="ARBA00022801"/>
    </source>
</evidence>
<evidence type="ECO:0000256" key="1">
    <source>
        <dbReference type="ARBA" id="ARBA00008136"/>
    </source>
</evidence>
<dbReference type="PANTHER" id="PTHR13604:SF0">
    <property type="entry name" value="ABASIC SITE PROCESSING PROTEIN HMCES"/>
    <property type="match status" value="1"/>
</dbReference>
<comment type="similarity">
    <text evidence="1 8">Belongs to the SOS response-associated peptidase family.</text>
</comment>
<dbReference type="SUPFAM" id="SSF143081">
    <property type="entry name" value="BB1717-like"/>
    <property type="match status" value="1"/>
</dbReference>
<dbReference type="Proteomes" id="UP000234789">
    <property type="component" value="Unassembled WGS sequence"/>
</dbReference>
<keyword evidence="6" id="KW-0238">DNA-binding</keyword>
<dbReference type="GO" id="GO:0008233">
    <property type="term" value="F:peptidase activity"/>
    <property type="evidence" value="ECO:0007669"/>
    <property type="project" value="UniProtKB-KW"/>
</dbReference>
<evidence type="ECO:0000256" key="6">
    <source>
        <dbReference type="ARBA" id="ARBA00023125"/>
    </source>
</evidence>
<evidence type="ECO:0000313" key="9">
    <source>
        <dbReference type="EMBL" id="PLT47821.1"/>
    </source>
</evidence>
<keyword evidence="10" id="KW-1185">Reference proteome</keyword>
<name>A0A2N5NBV9_9BACL</name>
<dbReference type="RefSeq" id="WP_028598580.1">
    <property type="nucleotide sequence ID" value="NZ_BIMM01000048.1"/>
</dbReference>
<dbReference type="EMBL" id="NFEZ01000002">
    <property type="protein sequence ID" value="PLT47821.1"/>
    <property type="molecule type" value="Genomic_DNA"/>
</dbReference>
<dbReference type="Gene3D" id="3.90.1680.10">
    <property type="entry name" value="SOS response associated peptidase-like"/>
    <property type="match status" value="1"/>
</dbReference>